<gene>
    <name evidence="1" type="ORF">EVA_11886</name>
</gene>
<comment type="caution">
    <text evidence="1">The sequence shown here is derived from an EMBL/GenBank/DDBJ whole genome shotgun (WGS) entry which is preliminary data.</text>
</comment>
<protein>
    <submittedName>
        <fullName evidence="1">Uncharacterized protein</fullName>
    </submittedName>
</protein>
<dbReference type="EMBL" id="AMCI01003565">
    <property type="protein sequence ID" value="EJX00009.1"/>
    <property type="molecule type" value="Genomic_DNA"/>
</dbReference>
<sequence length="42" mass="4995">MDFNNGHLQKVSYDKFLYRNDQETSWVDKIEKDPATSARPSY</sequence>
<proteinExistence type="predicted"/>
<name>J9FZK2_9ZZZZ</name>
<evidence type="ECO:0000313" key="1">
    <source>
        <dbReference type="EMBL" id="EJX00009.1"/>
    </source>
</evidence>
<organism evidence="1">
    <name type="scientific">gut metagenome</name>
    <dbReference type="NCBI Taxonomy" id="749906"/>
    <lineage>
        <taxon>unclassified sequences</taxon>
        <taxon>metagenomes</taxon>
        <taxon>organismal metagenomes</taxon>
    </lineage>
</organism>
<dbReference type="AlphaFoldDB" id="J9FZK2"/>
<reference evidence="1" key="1">
    <citation type="journal article" date="2012" name="PLoS ONE">
        <title>Gene sets for utilization of primary and secondary nutrition supplies in the distal gut of endangered iberian lynx.</title>
        <authorList>
            <person name="Alcaide M."/>
            <person name="Messina E."/>
            <person name="Richter M."/>
            <person name="Bargiela R."/>
            <person name="Peplies J."/>
            <person name="Huws S.A."/>
            <person name="Newbold C.J."/>
            <person name="Golyshin P.N."/>
            <person name="Simon M.A."/>
            <person name="Lopez G."/>
            <person name="Yakimov M.M."/>
            <person name="Ferrer M."/>
        </authorList>
    </citation>
    <scope>NUCLEOTIDE SEQUENCE</scope>
</reference>
<accession>J9FZK2</accession>